<dbReference type="STRING" id="745820.SAMN04488053_101576"/>
<dbReference type="RefSeq" id="WP_090840376.1">
    <property type="nucleotide sequence ID" value="NZ_FNIL01000001.1"/>
</dbReference>
<organism evidence="4 5">
    <name type="scientific">Alkalicoccus daliensis</name>
    <dbReference type="NCBI Taxonomy" id="745820"/>
    <lineage>
        <taxon>Bacteria</taxon>
        <taxon>Bacillati</taxon>
        <taxon>Bacillota</taxon>
        <taxon>Bacilli</taxon>
        <taxon>Bacillales</taxon>
        <taxon>Bacillaceae</taxon>
        <taxon>Alkalicoccus</taxon>
    </lineage>
</organism>
<feature type="compositionally biased region" description="Low complexity" evidence="3">
    <location>
        <begin position="1"/>
        <end position="20"/>
    </location>
</feature>
<dbReference type="PANTHER" id="PTHR38432">
    <property type="entry name" value="TELA-LIKE PROTEIN SAOUHSC_01408"/>
    <property type="match status" value="1"/>
</dbReference>
<reference evidence="5" key="1">
    <citation type="submission" date="2016-10" db="EMBL/GenBank/DDBJ databases">
        <authorList>
            <person name="Varghese N."/>
            <person name="Submissions S."/>
        </authorList>
    </citation>
    <scope>NUCLEOTIDE SEQUENCE [LARGE SCALE GENOMIC DNA]</scope>
    <source>
        <strain evidence="5">CGMCC 1.10369</strain>
    </source>
</reference>
<dbReference type="Pfam" id="PF05816">
    <property type="entry name" value="TelA"/>
    <property type="match status" value="1"/>
</dbReference>
<dbReference type="AlphaFoldDB" id="A0A1H0AQA1"/>
<evidence type="ECO:0000256" key="1">
    <source>
        <dbReference type="ARBA" id="ARBA00005541"/>
    </source>
</evidence>
<proteinExistence type="inferred from homology"/>
<sequence length="359" mass="40726">MSEQNNEFNNPQEQNPINEDNNNEKHQPVNSEAEAIVSGLRDTSNIDKILDSIGSLGTKEQEKAGESLEALKRPVSDMMNDPNHSLPDQLSKLKEVVAELEPNYLQQGKFKQFLSKVARKSPIEKYARKYQSVESEVDTIIEALLHGKDKLQEDTVMLHQLKGVARERISGLTEQIEVGKQLNSMLEEELKKPEWKDDPSPVQKGQQKVLSRVKNMQQAVLVLQQSLASVDIIVENNDKLEEAIFNSITMTKNIITVTASIQLSLSNQRQVIDAVQNVNKSTEQMLLSNAEMLKTNTEQTLKTLEEPAIALETFRKAYEDVYSAIEMTEQSNERIITSSKKFITEMDELNQQMEKKLLE</sequence>
<accession>A0A1H0AQA1</accession>
<dbReference type="PIRSF" id="PIRSF026508">
    <property type="entry name" value="TelA"/>
    <property type="match status" value="1"/>
</dbReference>
<dbReference type="OrthoDB" id="2958429at2"/>
<dbReference type="Proteomes" id="UP000198778">
    <property type="component" value="Unassembled WGS sequence"/>
</dbReference>
<comment type="similarity">
    <text evidence="1 2">Belongs to the TelA family.</text>
</comment>
<feature type="region of interest" description="Disordered" evidence="3">
    <location>
        <begin position="1"/>
        <end position="38"/>
    </location>
</feature>
<dbReference type="PANTHER" id="PTHR38432:SF1">
    <property type="entry name" value="TELA-LIKE PROTEIN SAOUHSC_01408"/>
    <property type="match status" value="1"/>
</dbReference>
<evidence type="ECO:0000313" key="4">
    <source>
        <dbReference type="EMBL" id="SDN35698.1"/>
    </source>
</evidence>
<evidence type="ECO:0000256" key="2">
    <source>
        <dbReference type="PIRNR" id="PIRNR026508"/>
    </source>
</evidence>
<keyword evidence="5" id="KW-1185">Reference proteome</keyword>
<name>A0A1H0AQA1_9BACI</name>
<dbReference type="InterPro" id="IPR008863">
    <property type="entry name" value="Toxic_anion-R_TelA"/>
</dbReference>
<dbReference type="EMBL" id="FNIL01000001">
    <property type="protein sequence ID" value="SDN35698.1"/>
    <property type="molecule type" value="Genomic_DNA"/>
</dbReference>
<gene>
    <name evidence="4" type="ORF">SAMN04488053_101576</name>
</gene>
<evidence type="ECO:0000313" key="5">
    <source>
        <dbReference type="Proteomes" id="UP000198778"/>
    </source>
</evidence>
<evidence type="ECO:0000256" key="3">
    <source>
        <dbReference type="SAM" id="MobiDB-lite"/>
    </source>
</evidence>
<protein>
    <submittedName>
        <fullName evidence="4">Uncharacterized conserved protein YaaN involved in tellurite resistance</fullName>
    </submittedName>
</protein>